<dbReference type="FunFam" id="3.40.50.300:FF:000425">
    <property type="entry name" value="Probable ABC transporter, ATP-binding subunit"/>
    <property type="match status" value="1"/>
</dbReference>
<dbReference type="GO" id="GO:0005524">
    <property type="term" value="F:ATP binding"/>
    <property type="evidence" value="ECO:0007669"/>
    <property type="project" value="UniProtKB-KW"/>
</dbReference>
<dbReference type="PATRIC" id="fig|883169.3.peg.153"/>
<evidence type="ECO:0000256" key="1">
    <source>
        <dbReference type="ARBA" id="ARBA00022448"/>
    </source>
</evidence>
<dbReference type="AlphaFoldDB" id="I7L885"/>
<dbReference type="Proteomes" id="UP000011016">
    <property type="component" value="Unassembled WGS sequence"/>
</dbReference>
<accession>I7L885</accession>
<dbReference type="InterPro" id="IPR008995">
    <property type="entry name" value="Mo/tungstate-bd_C_term_dom"/>
</dbReference>
<dbReference type="PANTHER" id="PTHR42781">
    <property type="entry name" value="SPERMIDINE/PUTRESCINE IMPORT ATP-BINDING PROTEIN POTA"/>
    <property type="match status" value="1"/>
</dbReference>
<dbReference type="EC" id="7.6.2.9" evidence="4"/>
<feature type="domain" description="ABC transporter" evidence="5">
    <location>
        <begin position="25"/>
        <end position="256"/>
    </location>
</feature>
<evidence type="ECO:0000313" key="7">
    <source>
        <dbReference type="EMBL" id="EJZ82916.1"/>
    </source>
</evidence>
<keyword evidence="1" id="KW-0813">Transport</keyword>
<dbReference type="Gene3D" id="3.40.50.300">
    <property type="entry name" value="P-loop containing nucleotide triphosphate hydrolases"/>
    <property type="match status" value="1"/>
</dbReference>
<dbReference type="InterPro" id="IPR050093">
    <property type="entry name" value="ABC_SmlMolc_Importer"/>
</dbReference>
<evidence type="ECO:0000259" key="5">
    <source>
        <dbReference type="PROSITE" id="PS50893"/>
    </source>
</evidence>
<comment type="caution">
    <text evidence="6">The sequence shown here is derived from an EMBL/GenBank/DDBJ whole genome shotgun (WGS) entry which is preliminary data.</text>
</comment>
<dbReference type="InterPro" id="IPR017871">
    <property type="entry name" value="ABC_transporter-like_CS"/>
</dbReference>
<gene>
    <name evidence="6" type="ORF">BN46_0339</name>
    <name evidence="7" type="ORF">HMPREF9719_00160</name>
</gene>
<dbReference type="SUPFAM" id="SSF50331">
    <property type="entry name" value="MOP-like"/>
    <property type="match status" value="1"/>
</dbReference>
<evidence type="ECO:0000256" key="4">
    <source>
        <dbReference type="ARBA" id="ARBA00066388"/>
    </source>
</evidence>
<keyword evidence="6" id="KW-0378">Hydrolase</keyword>
<dbReference type="Pfam" id="PF00005">
    <property type="entry name" value="ABC_tran"/>
    <property type="match status" value="1"/>
</dbReference>
<dbReference type="GO" id="GO:0015418">
    <property type="term" value="F:ABC-type quaternary ammonium compound transporting activity"/>
    <property type="evidence" value="ECO:0007669"/>
    <property type="project" value="UniProtKB-EC"/>
</dbReference>
<dbReference type="Proteomes" id="UP000006078">
    <property type="component" value="Unassembled WGS sequence"/>
</dbReference>
<dbReference type="EMBL" id="CAJZ01000047">
    <property type="protein sequence ID" value="CCI83087.1"/>
    <property type="molecule type" value="Genomic_DNA"/>
</dbReference>
<dbReference type="InterPro" id="IPR003439">
    <property type="entry name" value="ABC_transporter-like_ATP-bd"/>
</dbReference>
<dbReference type="GO" id="GO:0016887">
    <property type="term" value="F:ATP hydrolysis activity"/>
    <property type="evidence" value="ECO:0007669"/>
    <property type="project" value="InterPro"/>
</dbReference>
<dbReference type="RefSeq" id="WP_004600050.1">
    <property type="nucleotide sequence ID" value="NZ_HF541865.1"/>
</dbReference>
<evidence type="ECO:0000256" key="3">
    <source>
        <dbReference type="ARBA" id="ARBA00022840"/>
    </source>
</evidence>
<dbReference type="InterPro" id="IPR003593">
    <property type="entry name" value="AAA+_ATPase"/>
</dbReference>
<evidence type="ECO:0000313" key="9">
    <source>
        <dbReference type="Proteomes" id="UP000011016"/>
    </source>
</evidence>
<dbReference type="SMART" id="SM00382">
    <property type="entry name" value="AAA"/>
    <property type="match status" value="1"/>
</dbReference>
<dbReference type="HOGENOM" id="CLU_000604_1_1_11"/>
<name>I7L885_9CORY</name>
<dbReference type="eggNOG" id="COG3842">
    <property type="taxonomic scope" value="Bacteria"/>
</dbReference>
<dbReference type="GO" id="GO:0043190">
    <property type="term" value="C:ATP-binding cassette (ABC) transporter complex"/>
    <property type="evidence" value="ECO:0007669"/>
    <property type="project" value="InterPro"/>
</dbReference>
<dbReference type="STRING" id="29321.AAV33_01880"/>
<dbReference type="PANTHER" id="PTHR42781:SF4">
    <property type="entry name" value="SPERMIDINE_PUTRESCINE IMPORT ATP-BINDING PROTEIN POTA"/>
    <property type="match status" value="1"/>
</dbReference>
<dbReference type="PROSITE" id="PS00211">
    <property type="entry name" value="ABC_TRANSPORTER_1"/>
    <property type="match status" value="1"/>
</dbReference>
<sequence>MSTTTIHHAAEAGEEAAGAGDAVSVSFSHVSKSYGDGPRVLTDLDFTIDPGELLTVLGPSGCGKTTTLRLLAGFEQPDSGDVAVGGKSILRTPAEKRNMGIVFQGLSLFPNLTVGGNIDYGQRIRRRPAAARRKRTEELLEMCGLPGYAERYPHELSGGQQQRVALARALAIEPRVLLLDEPLSALDASVRRNLRDEIRRVQKTAGTTTMFITHDQSEALVIADKVAVLNNGVVEQHAVPEEVYSSPATPFVARFVGTINEFVVPRSWRGGSEIPLEAHDGPGDELDAVFVRPEFLHIVEDSESRAVVSGSRYLGDRTMVSVSHPGTPRDWWVSLQVAEAARLPVGTPVSVRFDGDVALRVAASEAREA</sequence>
<dbReference type="SUPFAM" id="SSF52540">
    <property type="entry name" value="P-loop containing nucleoside triphosphate hydrolases"/>
    <property type="match status" value="1"/>
</dbReference>
<dbReference type="InterPro" id="IPR013611">
    <property type="entry name" value="Transp-assoc_OB_typ2"/>
</dbReference>
<evidence type="ECO:0000313" key="8">
    <source>
        <dbReference type="Proteomes" id="UP000006078"/>
    </source>
</evidence>
<proteinExistence type="predicted"/>
<evidence type="ECO:0000313" key="6">
    <source>
        <dbReference type="EMBL" id="CCI83087.1"/>
    </source>
</evidence>
<protein>
    <recommendedName>
        <fullName evidence="4">ABC-type quaternary amine transporter</fullName>
        <ecNumber evidence="4">7.6.2.9</ecNumber>
    </recommendedName>
</protein>
<organism evidence="6 9">
    <name type="scientific">Corynebacterium otitidis ATCC 51513</name>
    <dbReference type="NCBI Taxonomy" id="883169"/>
    <lineage>
        <taxon>Bacteria</taxon>
        <taxon>Bacillati</taxon>
        <taxon>Actinomycetota</taxon>
        <taxon>Actinomycetes</taxon>
        <taxon>Mycobacteriales</taxon>
        <taxon>Corynebacteriaceae</taxon>
        <taxon>Corynebacterium</taxon>
    </lineage>
</organism>
<reference evidence="7 8" key="2">
    <citation type="submission" date="2012-08" db="EMBL/GenBank/DDBJ databases">
        <title>The Genome Sequence of Turicella otitidis ATCC 51513.</title>
        <authorList>
            <consortium name="The Broad Institute Genome Sequencing Platform"/>
            <person name="Earl A."/>
            <person name="Ward D."/>
            <person name="Feldgarden M."/>
            <person name="Gevers D."/>
            <person name="Huys G."/>
            <person name="Walker B."/>
            <person name="Young S.K."/>
            <person name="Zeng Q."/>
            <person name="Gargeya S."/>
            <person name="Fitzgerald M."/>
            <person name="Haas B."/>
            <person name="Abouelleil A."/>
            <person name="Alvarado L."/>
            <person name="Arachchi H.M."/>
            <person name="Berlin A.M."/>
            <person name="Chapman S.B."/>
            <person name="Goldberg J."/>
            <person name="Griggs A."/>
            <person name="Gujja S."/>
            <person name="Hansen M."/>
            <person name="Howarth C."/>
            <person name="Imamovic A."/>
            <person name="Larimer J."/>
            <person name="McCowen C."/>
            <person name="Montmayeur A."/>
            <person name="Murphy C."/>
            <person name="Neiman D."/>
            <person name="Pearson M."/>
            <person name="Priest M."/>
            <person name="Roberts A."/>
            <person name="Saif S."/>
            <person name="Shea T."/>
            <person name="Sisk P."/>
            <person name="Sykes S."/>
            <person name="Wortman J."/>
            <person name="Nusbaum C."/>
            <person name="Birren B."/>
        </authorList>
    </citation>
    <scope>NUCLEOTIDE SEQUENCE [LARGE SCALE GENOMIC DNA]</scope>
    <source>
        <strain evidence="7 8">ATCC 51513</strain>
    </source>
</reference>
<dbReference type="OrthoDB" id="9802264at2"/>
<keyword evidence="8" id="KW-1185">Reference proteome</keyword>
<reference evidence="6 9" key="1">
    <citation type="journal article" date="2012" name="J. Bacteriol.">
        <title>Draft Genome Sequence of Turicella otitidis ATCC 51513, Isolated from Middle Ear Fluid from a Child with Otitis Media.</title>
        <authorList>
            <person name="Brinkrolf K."/>
            <person name="Schneider J."/>
            <person name="Knecht M."/>
            <person name="Ruckert C."/>
            <person name="Tauch A."/>
        </authorList>
    </citation>
    <scope>NUCLEOTIDE SEQUENCE [LARGE SCALE GENOMIC DNA]</scope>
    <source>
        <strain evidence="6 9">ATCC 51513</strain>
    </source>
</reference>
<keyword evidence="2" id="KW-0547">Nucleotide-binding</keyword>
<evidence type="ECO:0000256" key="2">
    <source>
        <dbReference type="ARBA" id="ARBA00022741"/>
    </source>
</evidence>
<dbReference type="InterPro" id="IPR027417">
    <property type="entry name" value="P-loop_NTPase"/>
</dbReference>
<keyword evidence="3" id="KW-0067">ATP-binding</keyword>
<dbReference type="EMBL" id="AHAE01000007">
    <property type="protein sequence ID" value="EJZ82916.1"/>
    <property type="molecule type" value="Genomic_DNA"/>
</dbReference>
<dbReference type="PROSITE" id="PS50893">
    <property type="entry name" value="ABC_TRANSPORTER_2"/>
    <property type="match status" value="1"/>
</dbReference>
<dbReference type="Pfam" id="PF08402">
    <property type="entry name" value="TOBE_2"/>
    <property type="match status" value="1"/>
</dbReference>